<comment type="pathway">
    <text evidence="2">Amino-acid biosynthesis; L-serine biosynthesis; L-serine from 3-phospho-D-glycerate: step 3/3.</text>
</comment>
<dbReference type="EMBL" id="LHPG02000004">
    <property type="protein sequence ID" value="PRW59050.1"/>
    <property type="molecule type" value="Genomic_DNA"/>
</dbReference>
<evidence type="ECO:0000313" key="9">
    <source>
        <dbReference type="EMBL" id="PRW59050.1"/>
    </source>
</evidence>
<dbReference type="STRING" id="3076.A0A2P6TYD7"/>
<evidence type="ECO:0000256" key="8">
    <source>
        <dbReference type="ARBA" id="ARBA00023299"/>
    </source>
</evidence>
<dbReference type="SUPFAM" id="SSF56784">
    <property type="entry name" value="HAD-like"/>
    <property type="match status" value="1"/>
</dbReference>
<dbReference type="GO" id="GO:0036424">
    <property type="term" value="F:L-phosphoserine phosphatase activity"/>
    <property type="evidence" value="ECO:0007669"/>
    <property type="project" value="TreeGrafter"/>
</dbReference>
<organism evidence="9 10">
    <name type="scientific">Chlorella sorokiniana</name>
    <name type="common">Freshwater green alga</name>
    <dbReference type="NCBI Taxonomy" id="3076"/>
    <lineage>
        <taxon>Eukaryota</taxon>
        <taxon>Viridiplantae</taxon>
        <taxon>Chlorophyta</taxon>
        <taxon>core chlorophytes</taxon>
        <taxon>Trebouxiophyceae</taxon>
        <taxon>Chlorellales</taxon>
        <taxon>Chlorellaceae</taxon>
        <taxon>Chlorella clade</taxon>
        <taxon>Chlorella</taxon>
    </lineage>
</organism>
<name>A0A2P6TYD7_CHLSO</name>
<keyword evidence="7" id="KW-0460">Magnesium</keyword>
<keyword evidence="6" id="KW-0378">Hydrolase</keyword>
<dbReference type="InterPro" id="IPR023214">
    <property type="entry name" value="HAD_sf"/>
</dbReference>
<proteinExistence type="predicted"/>
<dbReference type="EC" id="3.1.3.3" evidence="3"/>
<evidence type="ECO:0000256" key="4">
    <source>
        <dbReference type="ARBA" id="ARBA00022605"/>
    </source>
</evidence>
<evidence type="ECO:0000256" key="6">
    <source>
        <dbReference type="ARBA" id="ARBA00022801"/>
    </source>
</evidence>
<gene>
    <name evidence="9" type="ORF">C2E21_2521</name>
</gene>
<protein>
    <recommendedName>
        <fullName evidence="3">phosphoserine phosphatase</fullName>
        <ecNumber evidence="3">3.1.3.3</ecNumber>
    </recommendedName>
</protein>
<dbReference type="PANTHER" id="PTHR43344:SF2">
    <property type="entry name" value="PHOSPHOSERINE PHOSPHATASE"/>
    <property type="match status" value="1"/>
</dbReference>
<evidence type="ECO:0000313" key="10">
    <source>
        <dbReference type="Proteomes" id="UP000239899"/>
    </source>
</evidence>
<keyword evidence="8" id="KW-0718">Serine biosynthesis</keyword>
<keyword evidence="10" id="KW-1185">Reference proteome</keyword>
<dbReference type="GO" id="GO:0006564">
    <property type="term" value="P:L-serine biosynthetic process"/>
    <property type="evidence" value="ECO:0007669"/>
    <property type="project" value="UniProtKB-KW"/>
</dbReference>
<dbReference type="GO" id="GO:0000287">
    <property type="term" value="F:magnesium ion binding"/>
    <property type="evidence" value="ECO:0007669"/>
    <property type="project" value="TreeGrafter"/>
</dbReference>
<keyword evidence="4" id="KW-0028">Amino-acid biosynthesis</keyword>
<accession>A0A2P6TYD7</accession>
<sequence length="264" mass="28083">MTVDQSTDDEYDDRIKAAIAAAEAAGVKLQPSADVLELIRSADAFTFDVDSTFCADESIDEIAAFLGVGEQVAALTAKAMGGSVLFQDALAERLGVMHPSRDDMQRFLDGHPPQISPGIPQLVAALKASGKQVFLVSGGFRLVIHPIAEMLGIPVDHVFANTILFDHDGAYDGFDPEEFPSRSGGKAEAVQHIKQKHSFKTVVMVGDGMTDFEARAPGGADAFIGYGGVVYRENVAQKSDWYVFSIDQITRALGSGSSGNGNGR</sequence>
<evidence type="ECO:0000256" key="2">
    <source>
        <dbReference type="ARBA" id="ARBA00005135"/>
    </source>
</evidence>
<dbReference type="InterPro" id="IPR036412">
    <property type="entry name" value="HAD-like_sf"/>
</dbReference>
<reference evidence="9 10" key="1">
    <citation type="journal article" date="2018" name="Plant J.">
        <title>Genome sequences of Chlorella sorokiniana UTEX 1602 and Micractinium conductrix SAG 241.80: implications to maltose excretion by a green alga.</title>
        <authorList>
            <person name="Arriola M.B."/>
            <person name="Velmurugan N."/>
            <person name="Zhang Y."/>
            <person name="Plunkett M.H."/>
            <person name="Hondzo H."/>
            <person name="Barney B.M."/>
        </authorList>
    </citation>
    <scope>NUCLEOTIDE SEQUENCE [LARGE SCALE GENOMIC DNA]</scope>
    <source>
        <strain evidence="10">UTEX 1602</strain>
    </source>
</reference>
<dbReference type="Gene3D" id="1.10.150.210">
    <property type="entry name" value="Phosphoserine phosphatase, domain 2"/>
    <property type="match status" value="1"/>
</dbReference>
<evidence type="ECO:0000256" key="3">
    <source>
        <dbReference type="ARBA" id="ARBA00012640"/>
    </source>
</evidence>
<dbReference type="Proteomes" id="UP000239899">
    <property type="component" value="Unassembled WGS sequence"/>
</dbReference>
<dbReference type="NCBIfam" id="TIGR01488">
    <property type="entry name" value="HAD-SF-IB"/>
    <property type="match status" value="1"/>
</dbReference>
<evidence type="ECO:0000256" key="7">
    <source>
        <dbReference type="ARBA" id="ARBA00022842"/>
    </source>
</evidence>
<dbReference type="GO" id="GO:0009507">
    <property type="term" value="C:chloroplast"/>
    <property type="evidence" value="ECO:0007669"/>
    <property type="project" value="TreeGrafter"/>
</dbReference>
<keyword evidence="5" id="KW-0479">Metal-binding</keyword>
<dbReference type="Pfam" id="PF00702">
    <property type="entry name" value="Hydrolase"/>
    <property type="match status" value="1"/>
</dbReference>
<evidence type="ECO:0000256" key="1">
    <source>
        <dbReference type="ARBA" id="ARBA00001946"/>
    </source>
</evidence>
<comment type="caution">
    <text evidence="9">The sequence shown here is derived from an EMBL/GenBank/DDBJ whole genome shotgun (WGS) entry which is preliminary data.</text>
</comment>
<dbReference type="PANTHER" id="PTHR43344">
    <property type="entry name" value="PHOSPHOSERINE PHOSPHATASE"/>
    <property type="match status" value="1"/>
</dbReference>
<dbReference type="Gene3D" id="3.40.50.1000">
    <property type="entry name" value="HAD superfamily/HAD-like"/>
    <property type="match status" value="1"/>
</dbReference>
<comment type="cofactor">
    <cofactor evidence="1">
        <name>Mg(2+)</name>
        <dbReference type="ChEBI" id="CHEBI:18420"/>
    </cofactor>
</comment>
<dbReference type="OrthoDB" id="27226at2759"/>
<dbReference type="InterPro" id="IPR050582">
    <property type="entry name" value="HAD-like_SerB"/>
</dbReference>
<dbReference type="AlphaFoldDB" id="A0A2P6TYD7"/>
<dbReference type="CDD" id="cd04309">
    <property type="entry name" value="HAD_PSP_eu"/>
    <property type="match status" value="1"/>
</dbReference>
<evidence type="ECO:0000256" key="5">
    <source>
        <dbReference type="ARBA" id="ARBA00022723"/>
    </source>
</evidence>